<reference evidence="2" key="1">
    <citation type="journal article" date="2023" name="Insect Mol. Biol.">
        <title>Genome sequencing provides insights into the evolution of gene families encoding plant cell wall-degrading enzymes in longhorned beetles.</title>
        <authorList>
            <person name="Shin N.R."/>
            <person name="Okamura Y."/>
            <person name="Kirsch R."/>
            <person name="Pauchet Y."/>
        </authorList>
    </citation>
    <scope>NUCLEOTIDE SEQUENCE</scope>
    <source>
        <strain evidence="2">AMC_N1</strain>
    </source>
</reference>
<feature type="non-terminal residue" evidence="2">
    <location>
        <position position="101"/>
    </location>
</feature>
<dbReference type="AlphaFoldDB" id="A0AAV8Y042"/>
<comment type="caution">
    <text evidence="2">The sequence shown here is derived from an EMBL/GenBank/DDBJ whole genome shotgun (WGS) entry which is preliminary data.</text>
</comment>
<sequence>MSLLKGASFTLLFRLLFVQEDQLEHNHLWDSENPDPVKERHFQCAFRVNICCGVISNFVIGPFEFPPNLTGPRYLNCPQYHFNELLEDVYVRRNATPFCLA</sequence>
<evidence type="ECO:0000313" key="3">
    <source>
        <dbReference type="Proteomes" id="UP001162162"/>
    </source>
</evidence>
<dbReference type="EMBL" id="JAPWTK010000240">
    <property type="protein sequence ID" value="KAJ8944768.1"/>
    <property type="molecule type" value="Genomic_DNA"/>
</dbReference>
<feature type="chain" id="PRO_5043361806" description="Secreted protein" evidence="1">
    <location>
        <begin position="21"/>
        <end position="101"/>
    </location>
</feature>
<dbReference type="Proteomes" id="UP001162162">
    <property type="component" value="Unassembled WGS sequence"/>
</dbReference>
<evidence type="ECO:0000256" key="1">
    <source>
        <dbReference type="SAM" id="SignalP"/>
    </source>
</evidence>
<evidence type="ECO:0000313" key="2">
    <source>
        <dbReference type="EMBL" id="KAJ8944768.1"/>
    </source>
</evidence>
<keyword evidence="1" id="KW-0732">Signal</keyword>
<gene>
    <name evidence="2" type="ORF">NQ318_000667</name>
</gene>
<evidence type="ECO:0008006" key="4">
    <source>
        <dbReference type="Google" id="ProtNLM"/>
    </source>
</evidence>
<feature type="signal peptide" evidence="1">
    <location>
        <begin position="1"/>
        <end position="20"/>
    </location>
</feature>
<proteinExistence type="predicted"/>
<accession>A0AAV8Y042</accession>
<protein>
    <recommendedName>
        <fullName evidence="4">Secreted protein</fullName>
    </recommendedName>
</protein>
<organism evidence="2 3">
    <name type="scientific">Aromia moschata</name>
    <dbReference type="NCBI Taxonomy" id="1265417"/>
    <lineage>
        <taxon>Eukaryota</taxon>
        <taxon>Metazoa</taxon>
        <taxon>Ecdysozoa</taxon>
        <taxon>Arthropoda</taxon>
        <taxon>Hexapoda</taxon>
        <taxon>Insecta</taxon>
        <taxon>Pterygota</taxon>
        <taxon>Neoptera</taxon>
        <taxon>Endopterygota</taxon>
        <taxon>Coleoptera</taxon>
        <taxon>Polyphaga</taxon>
        <taxon>Cucujiformia</taxon>
        <taxon>Chrysomeloidea</taxon>
        <taxon>Cerambycidae</taxon>
        <taxon>Cerambycinae</taxon>
        <taxon>Callichromatini</taxon>
        <taxon>Aromia</taxon>
    </lineage>
</organism>
<keyword evidence="3" id="KW-1185">Reference proteome</keyword>
<name>A0AAV8Y042_9CUCU</name>